<feature type="domain" description="Histidine kinase" evidence="6">
    <location>
        <begin position="170"/>
        <end position="378"/>
    </location>
</feature>
<dbReference type="PROSITE" id="PS50109">
    <property type="entry name" value="HIS_KIN"/>
    <property type="match status" value="1"/>
</dbReference>
<dbReference type="Proteomes" id="UP001138686">
    <property type="component" value="Unassembled WGS sequence"/>
</dbReference>
<dbReference type="CDD" id="cd00130">
    <property type="entry name" value="PAS"/>
    <property type="match status" value="1"/>
</dbReference>
<dbReference type="SMART" id="SM00086">
    <property type="entry name" value="PAC"/>
    <property type="match status" value="1"/>
</dbReference>
<dbReference type="InterPro" id="IPR005467">
    <property type="entry name" value="His_kinase_dom"/>
</dbReference>
<keyword evidence="3" id="KW-0597">Phosphoprotein</keyword>
<evidence type="ECO:0000256" key="5">
    <source>
        <dbReference type="ARBA" id="ARBA00022777"/>
    </source>
</evidence>
<evidence type="ECO:0000313" key="9">
    <source>
        <dbReference type="Proteomes" id="UP001138686"/>
    </source>
</evidence>
<evidence type="ECO:0000259" key="6">
    <source>
        <dbReference type="PROSITE" id="PS50109"/>
    </source>
</evidence>
<keyword evidence="9" id="KW-1185">Reference proteome</keyword>
<dbReference type="InterPro" id="IPR000700">
    <property type="entry name" value="PAS-assoc_C"/>
</dbReference>
<dbReference type="RefSeq" id="WP_219051233.1">
    <property type="nucleotide sequence ID" value="NZ_JAHWDP010000001.1"/>
</dbReference>
<evidence type="ECO:0000256" key="2">
    <source>
        <dbReference type="ARBA" id="ARBA00012438"/>
    </source>
</evidence>
<evidence type="ECO:0000259" key="7">
    <source>
        <dbReference type="PROSITE" id="PS50113"/>
    </source>
</evidence>
<gene>
    <name evidence="8" type="ORF">KXJ69_03285</name>
</gene>
<dbReference type="PANTHER" id="PTHR43304">
    <property type="entry name" value="PHYTOCHROME-LIKE PROTEIN CPH1"/>
    <property type="match status" value="1"/>
</dbReference>
<feature type="domain" description="PAC" evidence="7">
    <location>
        <begin position="100"/>
        <end position="152"/>
    </location>
</feature>
<accession>A0A9X1JWK4</accession>
<dbReference type="PANTHER" id="PTHR43304:SF1">
    <property type="entry name" value="PAC DOMAIN-CONTAINING PROTEIN"/>
    <property type="match status" value="1"/>
</dbReference>
<evidence type="ECO:0000313" key="8">
    <source>
        <dbReference type="EMBL" id="MBW2937113.1"/>
    </source>
</evidence>
<dbReference type="GO" id="GO:0004673">
    <property type="term" value="F:protein histidine kinase activity"/>
    <property type="evidence" value="ECO:0007669"/>
    <property type="project" value="UniProtKB-EC"/>
</dbReference>
<keyword evidence="4" id="KW-0808">Transferase</keyword>
<evidence type="ECO:0000256" key="4">
    <source>
        <dbReference type="ARBA" id="ARBA00022679"/>
    </source>
</evidence>
<organism evidence="8 9">
    <name type="scientific">Halomarinibacterium sedimenti</name>
    <dbReference type="NCBI Taxonomy" id="2857106"/>
    <lineage>
        <taxon>Bacteria</taxon>
        <taxon>Pseudomonadati</taxon>
        <taxon>Bacteroidota</taxon>
        <taxon>Flavobacteriia</taxon>
        <taxon>Flavobacteriales</taxon>
        <taxon>Flavobacteriaceae</taxon>
        <taxon>Halomarinibacterium</taxon>
    </lineage>
</organism>
<evidence type="ECO:0000256" key="3">
    <source>
        <dbReference type="ARBA" id="ARBA00022553"/>
    </source>
</evidence>
<dbReference type="PROSITE" id="PS50113">
    <property type="entry name" value="PAC"/>
    <property type="match status" value="1"/>
</dbReference>
<comment type="caution">
    <text evidence="8">The sequence shown here is derived from an EMBL/GenBank/DDBJ whole genome shotgun (WGS) entry which is preliminary data.</text>
</comment>
<dbReference type="InterPro" id="IPR000014">
    <property type="entry name" value="PAS"/>
</dbReference>
<protein>
    <recommendedName>
        <fullName evidence="2">histidine kinase</fullName>
        <ecNumber evidence="2">2.7.13.3</ecNumber>
    </recommendedName>
</protein>
<dbReference type="InterPro" id="IPR003594">
    <property type="entry name" value="HATPase_dom"/>
</dbReference>
<comment type="catalytic activity">
    <reaction evidence="1">
        <text>ATP + protein L-histidine = ADP + protein N-phospho-L-histidine.</text>
        <dbReference type="EC" id="2.7.13.3"/>
    </reaction>
</comment>
<name>A0A9X1JWK4_9FLAO</name>
<evidence type="ECO:0000256" key="1">
    <source>
        <dbReference type="ARBA" id="ARBA00000085"/>
    </source>
</evidence>
<dbReference type="SMART" id="SM00387">
    <property type="entry name" value="HATPase_c"/>
    <property type="match status" value="1"/>
</dbReference>
<dbReference type="AlphaFoldDB" id="A0A9X1JWK4"/>
<dbReference type="InterPro" id="IPR001610">
    <property type="entry name" value="PAC"/>
</dbReference>
<dbReference type="EMBL" id="JAHWDP010000001">
    <property type="protein sequence ID" value="MBW2937113.1"/>
    <property type="molecule type" value="Genomic_DNA"/>
</dbReference>
<sequence length="378" mass="43572">MNFLAHKRKNIFLDQTLPSSSKTEPFNSFYYKELAKLTASGGWRIDFEEKTSFLDTEARRILNTPKDYIPSLRNAKDFFAPEHQDLAAKTFYDCGNGKSFSVVIKMMTFDKQSFWAKAIGTPIYSPSNEIIGIQGVFQDINEEKLKELNLEKSLRTIESQNSRMFNFAYIVSHNLRSHASNLNLTMELLKDSSQEDEEDLKNNLFKISESLNTTVEHLNEIVSAQNKSLKEKETVYFSETLKSVLNSLSLHIRENEGEVFSEFSEVPSIEYIPFYMESILMNLISNAIKYRHIDRKPVIDLYTYMEDGKPCLMVKDNGLGIDLKKYGNKIFNMYQTFHDREDAVGIGLFIVKNQVEMLQGTIEVESTVDLGTTFIIRF</sequence>
<proteinExistence type="predicted"/>
<dbReference type="Pfam" id="PF02518">
    <property type="entry name" value="HATPase_c"/>
    <property type="match status" value="1"/>
</dbReference>
<dbReference type="EC" id="2.7.13.3" evidence="2"/>
<keyword evidence="5 8" id="KW-0418">Kinase</keyword>
<dbReference type="InterPro" id="IPR052162">
    <property type="entry name" value="Sensor_kinase/Photoreceptor"/>
</dbReference>
<reference evidence="8" key="1">
    <citation type="submission" date="2021-07" db="EMBL/GenBank/DDBJ databases">
        <title>Aureisphaera sp. CAU 1614 isolated from sea sediment.</title>
        <authorList>
            <person name="Kim W."/>
        </authorList>
    </citation>
    <scope>NUCLEOTIDE SEQUENCE</scope>
    <source>
        <strain evidence="8">CAU 1614</strain>
    </source>
</reference>